<comment type="caution">
    <text evidence="1">The sequence shown here is derived from an EMBL/GenBank/DDBJ whole genome shotgun (WGS) entry which is preliminary data.</text>
</comment>
<accession>A0ABQ9GC69</accession>
<organism evidence="1 2">
    <name type="scientific">Dryococelus australis</name>
    <dbReference type="NCBI Taxonomy" id="614101"/>
    <lineage>
        <taxon>Eukaryota</taxon>
        <taxon>Metazoa</taxon>
        <taxon>Ecdysozoa</taxon>
        <taxon>Arthropoda</taxon>
        <taxon>Hexapoda</taxon>
        <taxon>Insecta</taxon>
        <taxon>Pterygota</taxon>
        <taxon>Neoptera</taxon>
        <taxon>Polyneoptera</taxon>
        <taxon>Phasmatodea</taxon>
        <taxon>Verophasmatodea</taxon>
        <taxon>Anareolatae</taxon>
        <taxon>Phasmatidae</taxon>
        <taxon>Eurycanthinae</taxon>
        <taxon>Dryococelus</taxon>
    </lineage>
</organism>
<keyword evidence="2" id="KW-1185">Reference proteome</keyword>
<dbReference type="Proteomes" id="UP001159363">
    <property type="component" value="Chromosome 13"/>
</dbReference>
<protein>
    <submittedName>
        <fullName evidence="1">Uncharacterized protein</fullName>
    </submittedName>
</protein>
<dbReference type="EMBL" id="JARBHB010000014">
    <property type="protein sequence ID" value="KAJ8868666.1"/>
    <property type="molecule type" value="Genomic_DNA"/>
</dbReference>
<sequence length="568" mass="62636">MADSFPNPSSLCNLHPPERFHKHNGKLSVVTKPSRKFPDSHVMFKLYGRAVAAVSMPESHGPDEHSTTRKCAFGELCTTFLLSAERGGAVAKQVDSHSREPAWLMTRSLSFILPVSDRECLHDKKRHAVPLLYSYLFCVCLLPRIGSRDLAVKSRPNLFTHSCPGFEPKTSGSKSLTSSGCRNIYRGAITHLAKRDVPPITPDWPAIKSVCNAVSTGQSTHYTGGVELGEGGYRCGLVTRSVNPSGRITVRRVLYRYCYKHGRVVDQATAQELQCPEGSLFALDAATEKRRAYRRSVEAVCLVLACQLQFDWLREANGNGSRNKTRMDVLVFNMTSQEPDNAYHLGSPLVVGRPIINAIEYRVGSGVVWTNRTMASSNTDTNRTGVLTVVDIAYRSPERNIPDEAGSLPRAACRATDLATIQKRNRRSSHASCMAGTCHQCTLNPNHPSVADLICTVQRHDGNAARLARKSDEALGVRVSVARIASSLLDLGCGVPTTVHPTLNHWLRASLIDVKHMYTEVDFSIGSQFIRHALDDSEPIADLQGNKWRVPYCQVWSNNGNTQWGSSQ</sequence>
<name>A0ABQ9GC69_9NEOP</name>
<proteinExistence type="predicted"/>
<reference evidence="1 2" key="1">
    <citation type="submission" date="2023-02" db="EMBL/GenBank/DDBJ databases">
        <title>LHISI_Scaffold_Assembly.</title>
        <authorList>
            <person name="Stuart O.P."/>
            <person name="Cleave R."/>
            <person name="Magrath M.J.L."/>
            <person name="Mikheyev A.S."/>
        </authorList>
    </citation>
    <scope>NUCLEOTIDE SEQUENCE [LARGE SCALE GENOMIC DNA]</scope>
    <source>
        <strain evidence="1">Daus_M_001</strain>
        <tissue evidence="1">Leg muscle</tissue>
    </source>
</reference>
<gene>
    <name evidence="1" type="ORF">PR048_030205</name>
</gene>
<evidence type="ECO:0000313" key="1">
    <source>
        <dbReference type="EMBL" id="KAJ8868666.1"/>
    </source>
</evidence>
<evidence type="ECO:0000313" key="2">
    <source>
        <dbReference type="Proteomes" id="UP001159363"/>
    </source>
</evidence>